<dbReference type="SMART" id="SM00882">
    <property type="entry name" value="CoA_trans"/>
    <property type="match status" value="1"/>
</dbReference>
<dbReference type="SUPFAM" id="SSF100950">
    <property type="entry name" value="NagB/RpiA/CoA transferase-like"/>
    <property type="match status" value="1"/>
</dbReference>
<reference evidence="3 4" key="1">
    <citation type="submission" date="2023-06" db="EMBL/GenBank/DDBJ databases">
        <title>Draft genome sequence of Novosphingobium sp. strain IK01.</title>
        <authorList>
            <person name="Hatamoto M."/>
            <person name="Ikarashi T."/>
            <person name="Yamaguchi T."/>
        </authorList>
    </citation>
    <scope>NUCLEOTIDE SEQUENCE [LARGE SCALE GENOMIC DNA]</scope>
    <source>
        <strain evidence="3 4">IK01</strain>
    </source>
</reference>
<name>A0ABQ6P301_9SPHN</name>
<proteinExistence type="inferred from homology"/>
<keyword evidence="2" id="KW-0808">Transferase</keyword>
<dbReference type="InterPro" id="IPR012792">
    <property type="entry name" value="3-oxoacid_CoA-transf_A"/>
</dbReference>
<dbReference type="InterPro" id="IPR004165">
    <property type="entry name" value="CoA_trans_fam_I"/>
</dbReference>
<dbReference type="InterPro" id="IPR004163">
    <property type="entry name" value="CoA_transf_BS"/>
</dbReference>
<comment type="similarity">
    <text evidence="1">Belongs to the 3-oxoacid CoA-transferase subunit A family.</text>
</comment>
<gene>
    <name evidence="3" type="ORF">NUTIK01_03820</name>
</gene>
<evidence type="ECO:0000256" key="1">
    <source>
        <dbReference type="ARBA" id="ARBA00005612"/>
    </source>
</evidence>
<comment type="caution">
    <text evidence="3">The sequence shown here is derived from an EMBL/GenBank/DDBJ whole genome shotgun (WGS) entry which is preliminary data.</text>
</comment>
<dbReference type="PROSITE" id="PS01273">
    <property type="entry name" value="COA_TRANSF_1"/>
    <property type="match status" value="1"/>
</dbReference>
<dbReference type="NCBIfam" id="TIGR02429">
    <property type="entry name" value="pcaI_scoA_fam"/>
    <property type="match status" value="1"/>
</dbReference>
<evidence type="ECO:0000313" key="3">
    <source>
        <dbReference type="EMBL" id="GMM59605.1"/>
    </source>
</evidence>
<organism evidence="3 4">
    <name type="scientific">Novosphingobium pituita</name>
    <dbReference type="NCBI Taxonomy" id="3056842"/>
    <lineage>
        <taxon>Bacteria</taxon>
        <taxon>Pseudomonadati</taxon>
        <taxon>Pseudomonadota</taxon>
        <taxon>Alphaproteobacteria</taxon>
        <taxon>Sphingomonadales</taxon>
        <taxon>Sphingomonadaceae</taxon>
        <taxon>Novosphingobium</taxon>
    </lineage>
</organism>
<protein>
    <submittedName>
        <fullName evidence="3">3-oxoacid CoA-transferase subunit A</fullName>
    </submittedName>
</protein>
<dbReference type="PANTHER" id="PTHR13707">
    <property type="entry name" value="KETOACID-COENZYME A TRANSFERASE"/>
    <property type="match status" value="1"/>
</dbReference>
<dbReference type="InterPro" id="IPR037171">
    <property type="entry name" value="NagB/RpiA_transferase-like"/>
</dbReference>
<keyword evidence="4" id="KW-1185">Reference proteome</keyword>
<evidence type="ECO:0000313" key="4">
    <source>
        <dbReference type="Proteomes" id="UP001187221"/>
    </source>
</evidence>
<dbReference type="Proteomes" id="UP001187221">
    <property type="component" value="Unassembled WGS sequence"/>
</dbReference>
<accession>A0ABQ6P301</accession>
<dbReference type="PANTHER" id="PTHR13707:SF60">
    <property type="entry name" value="ACETATE COA-TRANSFERASE SUBUNIT ALPHA"/>
    <property type="match status" value="1"/>
</dbReference>
<dbReference type="RefSeq" id="WP_317973457.1">
    <property type="nucleotide sequence ID" value="NZ_BTFW01000001.1"/>
</dbReference>
<dbReference type="EMBL" id="BTFW01000001">
    <property type="protein sequence ID" value="GMM59605.1"/>
    <property type="molecule type" value="Genomic_DNA"/>
</dbReference>
<dbReference type="Pfam" id="PF01144">
    <property type="entry name" value="CoA_trans"/>
    <property type="match status" value="1"/>
</dbReference>
<dbReference type="Gene3D" id="3.40.1080.10">
    <property type="entry name" value="Glutaconate Coenzyme A-transferase"/>
    <property type="match status" value="1"/>
</dbReference>
<sequence>MKTPITPEEAVAGIPDGASIMIGGFLRAGRPQRLIAALLASGKKNLTIISNDTGFAGEGIGALITSGQVARVVASHIGTNPDTQKGLIEKTMQVDLVPQGTLVEQIRAKGHGLGGVLTKTGLGTIIADETNVVTLGGEQWLYAPPLRADFGFVYADRADMVGNLAYTMTELNFNPSIAMAADTVFAEARVIVPVGAIAPDDVRTPGIVIDHLIARA</sequence>
<evidence type="ECO:0000256" key="2">
    <source>
        <dbReference type="ARBA" id="ARBA00022679"/>
    </source>
</evidence>